<dbReference type="GO" id="GO:0006352">
    <property type="term" value="P:DNA-templated transcription initiation"/>
    <property type="evidence" value="ECO:0007669"/>
    <property type="project" value="InterPro"/>
</dbReference>
<dbReference type="InterPro" id="IPR007627">
    <property type="entry name" value="RNA_pol_sigma70_r2"/>
</dbReference>
<name>A8MF08_ALKOO</name>
<evidence type="ECO:0000256" key="4">
    <source>
        <dbReference type="ARBA" id="ARBA00023125"/>
    </source>
</evidence>
<protein>
    <submittedName>
        <fullName evidence="8">RNA polymerase, sigma-24 subunit, ECF subfamily</fullName>
    </submittedName>
</protein>
<comment type="similarity">
    <text evidence="1">Belongs to the sigma-70 factor family. ECF subfamily.</text>
</comment>
<proteinExistence type="inferred from homology"/>
<keyword evidence="2" id="KW-0805">Transcription regulation</keyword>
<dbReference type="RefSeq" id="WP_012158799.1">
    <property type="nucleotide sequence ID" value="NC_009922.1"/>
</dbReference>
<dbReference type="InterPro" id="IPR013249">
    <property type="entry name" value="RNA_pol_sigma70_r4_t2"/>
</dbReference>
<feature type="domain" description="RNA polymerase sigma factor 70 region 4 type 2" evidence="7">
    <location>
        <begin position="103"/>
        <end position="143"/>
    </location>
</feature>
<dbReference type="GO" id="GO:0016987">
    <property type="term" value="F:sigma factor activity"/>
    <property type="evidence" value="ECO:0007669"/>
    <property type="project" value="UniProtKB-KW"/>
</dbReference>
<dbReference type="PANTHER" id="PTHR43133:SF8">
    <property type="entry name" value="RNA POLYMERASE SIGMA FACTOR HI_1459-RELATED"/>
    <property type="match status" value="1"/>
</dbReference>
<dbReference type="EMBL" id="CP000853">
    <property type="protein sequence ID" value="ABW18487.1"/>
    <property type="molecule type" value="Genomic_DNA"/>
</dbReference>
<evidence type="ECO:0000256" key="2">
    <source>
        <dbReference type="ARBA" id="ARBA00023015"/>
    </source>
</evidence>
<dbReference type="SUPFAM" id="SSF88946">
    <property type="entry name" value="Sigma2 domain of RNA polymerase sigma factors"/>
    <property type="match status" value="1"/>
</dbReference>
<dbReference type="PANTHER" id="PTHR43133">
    <property type="entry name" value="RNA POLYMERASE ECF-TYPE SIGMA FACTO"/>
    <property type="match status" value="1"/>
</dbReference>
<sequence>MLKIENLYRQYKQDVFYYLMGLTHNPTLSEDLLSETFLKAIHALPRFKENSSIKTWLFGIARNLWLQHLRGFKAQVEYDDLLEIYITESMEDRLIAKETIFRIHELLSTKDERTRNIVNMRIDGFSYSEISEKIGVSESSARVIDFRVKKWIQSKLEMEGLH</sequence>
<feature type="domain" description="RNA polymerase sigma-70 region 2" evidence="6">
    <location>
        <begin position="7"/>
        <end position="70"/>
    </location>
</feature>
<keyword evidence="5" id="KW-0804">Transcription</keyword>
<accession>A8MF08</accession>
<evidence type="ECO:0000313" key="8">
    <source>
        <dbReference type="EMBL" id="ABW18487.1"/>
    </source>
</evidence>
<keyword evidence="4" id="KW-0238">DNA-binding</keyword>
<dbReference type="STRING" id="350688.Clos_0940"/>
<dbReference type="KEGG" id="aoe:Clos_0940"/>
<dbReference type="Gene3D" id="1.10.1740.10">
    <property type="match status" value="1"/>
</dbReference>
<evidence type="ECO:0000313" key="9">
    <source>
        <dbReference type="Proteomes" id="UP000000269"/>
    </source>
</evidence>
<dbReference type="Proteomes" id="UP000000269">
    <property type="component" value="Chromosome"/>
</dbReference>
<dbReference type="OrthoDB" id="9795666at2"/>
<reference evidence="9" key="1">
    <citation type="submission" date="2007-10" db="EMBL/GenBank/DDBJ databases">
        <title>Complete genome of Alkaliphilus oremlandii OhILAs.</title>
        <authorList>
            <person name="Copeland A."/>
            <person name="Lucas S."/>
            <person name="Lapidus A."/>
            <person name="Barry K."/>
            <person name="Detter J.C."/>
            <person name="Glavina del Rio T."/>
            <person name="Hammon N."/>
            <person name="Israni S."/>
            <person name="Dalin E."/>
            <person name="Tice H."/>
            <person name="Pitluck S."/>
            <person name="Chain P."/>
            <person name="Malfatti S."/>
            <person name="Shin M."/>
            <person name="Vergez L."/>
            <person name="Schmutz J."/>
            <person name="Larimer F."/>
            <person name="Land M."/>
            <person name="Hauser L."/>
            <person name="Kyrpides N."/>
            <person name="Mikhailova N."/>
            <person name="Stolz J.F."/>
            <person name="Dawson A."/>
            <person name="Fisher E."/>
            <person name="Crable B."/>
            <person name="Perera E."/>
            <person name="Lisak J."/>
            <person name="Ranganathan M."/>
            <person name="Basu P."/>
            <person name="Richardson P."/>
        </authorList>
    </citation>
    <scope>NUCLEOTIDE SEQUENCE [LARGE SCALE GENOMIC DNA]</scope>
    <source>
        <strain evidence="9">OhILAs</strain>
    </source>
</reference>
<keyword evidence="9" id="KW-1185">Reference proteome</keyword>
<dbReference type="InterPro" id="IPR014284">
    <property type="entry name" value="RNA_pol_sigma-70_dom"/>
</dbReference>
<dbReference type="HOGENOM" id="CLU_047691_3_4_9"/>
<dbReference type="AlphaFoldDB" id="A8MF08"/>
<dbReference type="InterPro" id="IPR036388">
    <property type="entry name" value="WH-like_DNA-bd_sf"/>
</dbReference>
<dbReference type="NCBIfam" id="TIGR02937">
    <property type="entry name" value="sigma70-ECF"/>
    <property type="match status" value="1"/>
</dbReference>
<evidence type="ECO:0000256" key="1">
    <source>
        <dbReference type="ARBA" id="ARBA00010641"/>
    </source>
</evidence>
<dbReference type="Gene3D" id="1.10.10.10">
    <property type="entry name" value="Winged helix-like DNA-binding domain superfamily/Winged helix DNA-binding domain"/>
    <property type="match status" value="1"/>
</dbReference>
<evidence type="ECO:0000259" key="7">
    <source>
        <dbReference type="Pfam" id="PF08281"/>
    </source>
</evidence>
<gene>
    <name evidence="8" type="ordered locus">Clos_0940</name>
</gene>
<dbReference type="eggNOG" id="COG1595">
    <property type="taxonomic scope" value="Bacteria"/>
</dbReference>
<organism evidence="8 9">
    <name type="scientific">Alkaliphilus oremlandii (strain OhILAs)</name>
    <name type="common">Clostridium oremlandii (strain OhILAs)</name>
    <dbReference type="NCBI Taxonomy" id="350688"/>
    <lineage>
        <taxon>Bacteria</taxon>
        <taxon>Bacillati</taxon>
        <taxon>Bacillota</taxon>
        <taxon>Clostridia</taxon>
        <taxon>Peptostreptococcales</taxon>
        <taxon>Natronincolaceae</taxon>
        <taxon>Alkaliphilus</taxon>
    </lineage>
</organism>
<dbReference type="InterPro" id="IPR039425">
    <property type="entry name" value="RNA_pol_sigma-70-like"/>
</dbReference>
<dbReference type="InterPro" id="IPR013325">
    <property type="entry name" value="RNA_pol_sigma_r2"/>
</dbReference>
<evidence type="ECO:0000259" key="6">
    <source>
        <dbReference type="Pfam" id="PF04542"/>
    </source>
</evidence>
<evidence type="ECO:0000256" key="3">
    <source>
        <dbReference type="ARBA" id="ARBA00023082"/>
    </source>
</evidence>
<dbReference type="SUPFAM" id="SSF88659">
    <property type="entry name" value="Sigma3 and sigma4 domains of RNA polymerase sigma factors"/>
    <property type="match status" value="1"/>
</dbReference>
<dbReference type="Pfam" id="PF08281">
    <property type="entry name" value="Sigma70_r4_2"/>
    <property type="match status" value="1"/>
</dbReference>
<keyword evidence="3" id="KW-0731">Sigma factor</keyword>
<dbReference type="GO" id="GO:0003677">
    <property type="term" value="F:DNA binding"/>
    <property type="evidence" value="ECO:0007669"/>
    <property type="project" value="UniProtKB-KW"/>
</dbReference>
<evidence type="ECO:0000256" key="5">
    <source>
        <dbReference type="ARBA" id="ARBA00023163"/>
    </source>
</evidence>
<dbReference type="Pfam" id="PF04542">
    <property type="entry name" value="Sigma70_r2"/>
    <property type="match status" value="1"/>
</dbReference>
<dbReference type="InterPro" id="IPR013324">
    <property type="entry name" value="RNA_pol_sigma_r3/r4-like"/>
</dbReference>